<evidence type="ECO:0000313" key="5">
    <source>
        <dbReference type="EMBL" id="RZC70884.1"/>
    </source>
</evidence>
<dbReference type="Gene3D" id="3.30.1370.10">
    <property type="entry name" value="K Homology domain, type 1"/>
    <property type="match status" value="3"/>
</dbReference>
<protein>
    <recommendedName>
        <fullName evidence="4">K Homology domain-containing protein</fullName>
    </recommendedName>
</protein>
<keyword evidence="2" id="KW-0694">RNA-binding</keyword>
<dbReference type="PANTHER" id="PTHR10288">
    <property type="entry name" value="KH DOMAIN CONTAINING RNA BINDING PROTEIN"/>
    <property type="match status" value="1"/>
</dbReference>
<dbReference type="STRING" id="3469.A0A4Y7KBY6"/>
<feature type="region of interest" description="Disordered" evidence="3">
    <location>
        <begin position="27"/>
        <end position="64"/>
    </location>
</feature>
<dbReference type="CDD" id="cd22459">
    <property type="entry name" value="KH-I_PEPPER_rpt1_like"/>
    <property type="match status" value="1"/>
</dbReference>
<dbReference type="GO" id="GO:0003723">
    <property type="term" value="F:RNA binding"/>
    <property type="evidence" value="ECO:0007669"/>
    <property type="project" value="UniProtKB-UniRule"/>
</dbReference>
<evidence type="ECO:0000259" key="4">
    <source>
        <dbReference type="SMART" id="SM00322"/>
    </source>
</evidence>
<feature type="domain" description="K Homology" evidence="4">
    <location>
        <begin position="68"/>
        <end position="149"/>
    </location>
</feature>
<feature type="domain" description="K Homology" evidence="4">
    <location>
        <begin position="340"/>
        <end position="415"/>
    </location>
</feature>
<sequence length="674" mass="72929">MERSRAKRTYYYEQDYDTQNFPRTKPRFHHHNNHHFNNNNHRRGGGGGGGGGVGGGGRLPKSQDAASGMTSFRILCHDMRAGGVIGKSGNVIKAIRQETGAWINVHPLLPGDEERIIEIAEAKRRDPDGRIPAFSPATEALMMIFERMIESDGGGVGFQFDAGIDDGDDFGPRGGNGGLRVATRLVVARPNVGSLLGKGGRIIEQMRIETKTQIRILPRDHTLPSCVSMSEEIVQVIGDVNNVRRAVTIISARLRESQLRDRSQFNGRVPDQFLAPDDEFVPQLNPASRRSSMDAPPIGQRFSSGQNNVRSNAHLSRQPGFALESEASPMDDHVQSLPREDLVFQICCPNDKLDRIMGENGLIEILRGDIGVDVRATDAVPGSDERIIIISSDEGPDDELFPAQEALLHIQSQIVDLIPDTDNNITTRLLVASSEIGCLEGEDGSLSDLEKLTGTNLKILPREDLPLGTPGAVELVQVVGEIKAARDALVEITSRLRNCLYRETYLPKALPPPPISTSVSGSLSMAEVGSPNGVAVCEGFHGRNAPGAGLPTLQSAPAVWPSKDAVASGGAVERKVTDAQEEAPVNSNRYSLPLVTRSTLEVVIPEHAISKLTMRSGNRLAQISELSGASVKLVEDETETEKVIRISGTPEQAERAQSLLHGFILSTQEDTPSS</sequence>
<dbReference type="SMART" id="SM00322">
    <property type="entry name" value="KH"/>
    <property type="match status" value="5"/>
</dbReference>
<dbReference type="PROSITE" id="PS50084">
    <property type="entry name" value="KH_TYPE_1"/>
    <property type="match status" value="3"/>
</dbReference>
<accession>A0A4Y7KBY6</accession>
<gene>
    <name evidence="5" type="ORF">C5167_034050</name>
</gene>
<dbReference type="Proteomes" id="UP000316621">
    <property type="component" value="Chromosome 7"/>
</dbReference>
<feature type="domain" description="K Homology" evidence="4">
    <location>
        <begin position="596"/>
        <end position="665"/>
    </location>
</feature>
<dbReference type="Gramene" id="RZC70884">
    <property type="protein sequence ID" value="RZC70884"/>
    <property type="gene ID" value="C5167_034050"/>
</dbReference>
<feature type="compositionally biased region" description="Polar residues" evidence="3">
    <location>
        <begin position="301"/>
        <end position="311"/>
    </location>
</feature>
<feature type="domain" description="K Homology" evidence="4">
    <location>
        <begin position="423"/>
        <end position="497"/>
    </location>
</feature>
<feature type="region of interest" description="Disordered" evidence="3">
    <location>
        <begin position="281"/>
        <end position="311"/>
    </location>
</feature>
<evidence type="ECO:0000313" key="6">
    <source>
        <dbReference type="Proteomes" id="UP000316621"/>
    </source>
</evidence>
<feature type="compositionally biased region" description="Basic residues" evidence="3">
    <location>
        <begin position="27"/>
        <end position="44"/>
    </location>
</feature>
<keyword evidence="6" id="KW-1185">Reference proteome</keyword>
<dbReference type="CDD" id="cd22460">
    <property type="entry name" value="KH-I_PEPPER_rpt2_like"/>
    <property type="match status" value="1"/>
</dbReference>
<dbReference type="InterPro" id="IPR004088">
    <property type="entry name" value="KH_dom_type_1"/>
</dbReference>
<evidence type="ECO:0000256" key="3">
    <source>
        <dbReference type="SAM" id="MobiDB-lite"/>
    </source>
</evidence>
<dbReference type="EMBL" id="CM010721">
    <property type="protein sequence ID" value="RZC70884.1"/>
    <property type="molecule type" value="Genomic_DNA"/>
</dbReference>
<dbReference type="Gene3D" id="3.30.310.210">
    <property type="match status" value="1"/>
</dbReference>
<keyword evidence="1" id="KW-0677">Repeat</keyword>
<dbReference type="AlphaFoldDB" id="A0A4Y7KBY6"/>
<feature type="domain" description="K Homology" evidence="4">
    <location>
        <begin position="179"/>
        <end position="255"/>
    </location>
</feature>
<dbReference type="InterPro" id="IPR036612">
    <property type="entry name" value="KH_dom_type_1_sf"/>
</dbReference>
<evidence type="ECO:0000256" key="2">
    <source>
        <dbReference type="PROSITE-ProRule" id="PRU00117"/>
    </source>
</evidence>
<dbReference type="OrthoDB" id="442947at2759"/>
<organism evidence="5 6">
    <name type="scientific">Papaver somniferum</name>
    <name type="common">Opium poppy</name>
    <dbReference type="NCBI Taxonomy" id="3469"/>
    <lineage>
        <taxon>Eukaryota</taxon>
        <taxon>Viridiplantae</taxon>
        <taxon>Streptophyta</taxon>
        <taxon>Embryophyta</taxon>
        <taxon>Tracheophyta</taxon>
        <taxon>Spermatophyta</taxon>
        <taxon>Magnoliopsida</taxon>
        <taxon>Ranunculales</taxon>
        <taxon>Papaveraceae</taxon>
        <taxon>Papaveroideae</taxon>
        <taxon>Papaver</taxon>
    </lineage>
</organism>
<evidence type="ECO:0000256" key="1">
    <source>
        <dbReference type="ARBA" id="ARBA00022737"/>
    </source>
</evidence>
<reference evidence="5 6" key="1">
    <citation type="journal article" date="2018" name="Science">
        <title>The opium poppy genome and morphinan production.</title>
        <authorList>
            <person name="Guo L."/>
            <person name="Winzer T."/>
            <person name="Yang X."/>
            <person name="Li Y."/>
            <person name="Ning Z."/>
            <person name="He Z."/>
            <person name="Teodor R."/>
            <person name="Lu Y."/>
            <person name="Bowser T.A."/>
            <person name="Graham I.A."/>
            <person name="Ye K."/>
        </authorList>
    </citation>
    <scope>NUCLEOTIDE SEQUENCE [LARGE SCALE GENOMIC DNA]</scope>
    <source>
        <strain evidence="6">cv. HN1</strain>
        <tissue evidence="5">Leaves</tissue>
    </source>
</reference>
<name>A0A4Y7KBY6_PAPSO</name>
<feature type="compositionally biased region" description="Gly residues" evidence="3">
    <location>
        <begin position="45"/>
        <end position="58"/>
    </location>
</feature>
<proteinExistence type="predicted"/>
<dbReference type="OMA" id="HRDRGHF"/>
<dbReference type="InterPro" id="IPR004087">
    <property type="entry name" value="KH_dom"/>
</dbReference>
<dbReference type="Pfam" id="PF00013">
    <property type="entry name" value="KH_1"/>
    <property type="match status" value="3"/>
</dbReference>
<dbReference type="SUPFAM" id="SSF54791">
    <property type="entry name" value="Eukaryotic type KH-domain (KH-domain type I)"/>
    <property type="match status" value="5"/>
</dbReference>